<reference evidence="1" key="1">
    <citation type="journal article" date="2020" name="Nature">
        <title>Giant virus diversity and host interactions through global metagenomics.</title>
        <authorList>
            <person name="Schulz F."/>
            <person name="Roux S."/>
            <person name="Paez-Espino D."/>
            <person name="Jungbluth S."/>
            <person name="Walsh D.A."/>
            <person name="Denef V.J."/>
            <person name="McMahon K.D."/>
            <person name="Konstantinidis K.T."/>
            <person name="Eloe-Fadrosh E.A."/>
            <person name="Kyrpides N.C."/>
            <person name="Woyke T."/>
        </authorList>
    </citation>
    <scope>NUCLEOTIDE SEQUENCE</scope>
    <source>
        <strain evidence="1">GVMAG-M-3300023184-71</strain>
    </source>
</reference>
<evidence type="ECO:0000313" key="1">
    <source>
        <dbReference type="EMBL" id="QHT90617.1"/>
    </source>
</evidence>
<organism evidence="1">
    <name type="scientific">viral metagenome</name>
    <dbReference type="NCBI Taxonomy" id="1070528"/>
    <lineage>
        <taxon>unclassified sequences</taxon>
        <taxon>metagenomes</taxon>
        <taxon>organismal metagenomes</taxon>
    </lineage>
</organism>
<protein>
    <submittedName>
        <fullName evidence="1">Uncharacterized protein</fullName>
    </submittedName>
</protein>
<proteinExistence type="predicted"/>
<accession>A0A6C0IDX8</accession>
<dbReference type="AlphaFoldDB" id="A0A6C0IDX8"/>
<dbReference type="EMBL" id="MN740156">
    <property type="protein sequence ID" value="QHT90617.1"/>
    <property type="molecule type" value="Genomic_DNA"/>
</dbReference>
<name>A0A6C0IDX8_9ZZZZ</name>
<sequence length="309" mass="36110">MSTHPIFIYFHMAAIGRYQEVLKDMYSLLHLSGLLDRVVECRCFITGPLENKDWILSYFTHPKCKIMAHQENSFSYERFTLDVLHQHAQESQEPFQVLYIHSKGVSKKQPRDIVVSDVWRKLMMHTLVTHYSSCLHHLETHETVGSMFVTIPSPHYSGNFWWANSSYIRTLPKIRDPMIYYIDTELWIGLSLQNAVSLYQRDGKRTTESDILSIRPESIPLLKPTLYKAVHQYSGTETIHPVHTASKILLHLGYDAFELRNHGLCFDLCESHVVRVIYDDPPVVFSMTGQDLKKLFPTLFYRHYHPLIL</sequence>